<feature type="region of interest" description="Disordered" evidence="1">
    <location>
        <begin position="439"/>
        <end position="460"/>
    </location>
</feature>
<proteinExistence type="predicted"/>
<dbReference type="EMBL" id="NHTK01005408">
    <property type="protein sequence ID" value="PPQ79617.1"/>
    <property type="molecule type" value="Genomic_DNA"/>
</dbReference>
<feature type="compositionally biased region" description="Basic and acidic residues" evidence="1">
    <location>
        <begin position="330"/>
        <end position="341"/>
    </location>
</feature>
<feature type="region of interest" description="Disordered" evidence="1">
    <location>
        <begin position="238"/>
        <end position="281"/>
    </location>
</feature>
<feature type="compositionally biased region" description="Polar residues" evidence="1">
    <location>
        <begin position="320"/>
        <end position="329"/>
    </location>
</feature>
<feature type="compositionally biased region" description="Polar residues" evidence="1">
    <location>
        <begin position="256"/>
        <end position="273"/>
    </location>
</feature>
<evidence type="ECO:0000256" key="1">
    <source>
        <dbReference type="SAM" id="MobiDB-lite"/>
    </source>
</evidence>
<keyword evidence="3" id="KW-1185">Reference proteome</keyword>
<dbReference type="InParanoid" id="A0A409WM76"/>
<dbReference type="OrthoDB" id="3169926at2759"/>
<dbReference type="AlphaFoldDB" id="A0A409WM76"/>
<feature type="region of interest" description="Disordered" evidence="1">
    <location>
        <begin position="320"/>
        <end position="359"/>
    </location>
</feature>
<feature type="region of interest" description="Disordered" evidence="1">
    <location>
        <begin position="509"/>
        <end position="531"/>
    </location>
</feature>
<gene>
    <name evidence="2" type="ORF">CVT24_010035</name>
</gene>
<evidence type="ECO:0000313" key="3">
    <source>
        <dbReference type="Proteomes" id="UP000284842"/>
    </source>
</evidence>
<sequence length="531" mass="59184">MVLRRAYHSPRPLAIASRSNGTNAGPGRGQRSQLQLPRAQRVPRQIGGIRGYLFPNGGISLVRRLETFTATHSGHLGDLPSMNVNVHFYNPRRKPLYHVTVSIRERVYLVVGFYDSTLDINLSLQDVDVTVQWRGAIAVFSVGQRVPILAQPRGRLFYAREAVRLYMRRVKQALDMELPIPVTITNFNIIDDHEELQLPQVEIPKAKVSSDMSNLAQHPGQVSVPDRFKSSIRYQNMYEEEDRPEDSMDVVEENGSRPTITSHPASNMNQRASIPSDPRRVITPPYFDVPPRPQMPHFPGQNIQTTDFRREAQSQTANNAWLSGAQVDQQRTRNVPDHPRVDTSPLERVASRRNGKEPDHDLFERQLNIATRILAIMLPELSDDNICDVAKTLALTQSGEMVVRTCKGALTDMGGDEEAPRLIQDACRAVLLSFRTATSSRQLPGRAPGSDRAPVAGPTYGLGQNYSKSGVNYPKLLPTAATDAYHPIHQAAGHGHGSETTTTQQPVVNATNPYYSNHTQSHNTNAPHHNQ</sequence>
<reference evidence="2 3" key="1">
    <citation type="journal article" date="2018" name="Evol. Lett.">
        <title>Horizontal gene cluster transfer increased hallucinogenic mushroom diversity.</title>
        <authorList>
            <person name="Reynolds H.T."/>
            <person name="Vijayakumar V."/>
            <person name="Gluck-Thaler E."/>
            <person name="Korotkin H.B."/>
            <person name="Matheny P.B."/>
            <person name="Slot J.C."/>
        </authorList>
    </citation>
    <scope>NUCLEOTIDE SEQUENCE [LARGE SCALE GENOMIC DNA]</scope>
    <source>
        <strain evidence="2 3">2629</strain>
    </source>
</reference>
<comment type="caution">
    <text evidence="2">The sequence shown here is derived from an EMBL/GenBank/DDBJ whole genome shotgun (WGS) entry which is preliminary data.</text>
</comment>
<feature type="compositionally biased region" description="Acidic residues" evidence="1">
    <location>
        <begin position="238"/>
        <end position="252"/>
    </location>
</feature>
<accession>A0A409WM76</accession>
<protein>
    <submittedName>
        <fullName evidence="2">Uncharacterized protein</fullName>
    </submittedName>
</protein>
<dbReference type="Proteomes" id="UP000284842">
    <property type="component" value="Unassembled WGS sequence"/>
</dbReference>
<evidence type="ECO:0000313" key="2">
    <source>
        <dbReference type="EMBL" id="PPQ79617.1"/>
    </source>
</evidence>
<name>A0A409WM76_9AGAR</name>
<feature type="non-terminal residue" evidence="2">
    <location>
        <position position="531"/>
    </location>
</feature>
<feature type="region of interest" description="Disordered" evidence="1">
    <location>
        <begin position="1"/>
        <end position="37"/>
    </location>
</feature>
<organism evidence="2 3">
    <name type="scientific">Panaeolus cyanescens</name>
    <dbReference type="NCBI Taxonomy" id="181874"/>
    <lineage>
        <taxon>Eukaryota</taxon>
        <taxon>Fungi</taxon>
        <taxon>Dikarya</taxon>
        <taxon>Basidiomycota</taxon>
        <taxon>Agaricomycotina</taxon>
        <taxon>Agaricomycetes</taxon>
        <taxon>Agaricomycetidae</taxon>
        <taxon>Agaricales</taxon>
        <taxon>Agaricineae</taxon>
        <taxon>Galeropsidaceae</taxon>
        <taxon>Panaeolus</taxon>
    </lineage>
</organism>